<comment type="similarity">
    <text evidence="1">Belongs to the lunapark family.</text>
</comment>
<name>A0A0F7SMG7_PHARH</name>
<comment type="subcellular location">
    <subcellularLocation>
        <location evidence="1">Endoplasmic reticulum membrane</location>
        <topology evidence="1">Multi-pass membrane protein</topology>
    </subcellularLocation>
</comment>
<evidence type="ECO:0000256" key="1">
    <source>
        <dbReference type="RuleBase" id="RU367073"/>
    </source>
</evidence>
<keyword evidence="1" id="KW-0256">Endoplasmic reticulum</keyword>
<feature type="region of interest" description="Disordered" evidence="2">
    <location>
        <begin position="324"/>
        <end position="387"/>
    </location>
</feature>
<dbReference type="InterPro" id="IPR040115">
    <property type="entry name" value="Lnp"/>
</dbReference>
<comment type="function">
    <text evidence="1">Plays a role in determining ER morphology.</text>
</comment>
<dbReference type="InterPro" id="IPR019273">
    <property type="entry name" value="Lunapark_Znf"/>
</dbReference>
<accession>A0A0F7SMG7</accession>
<feature type="transmembrane region" description="Helical" evidence="1">
    <location>
        <begin position="44"/>
        <end position="64"/>
    </location>
</feature>
<feature type="compositionally biased region" description="Basic and acidic residues" evidence="2">
    <location>
        <begin position="376"/>
        <end position="387"/>
    </location>
</feature>
<feature type="transmembrane region" description="Helical" evidence="1">
    <location>
        <begin position="93"/>
        <end position="113"/>
    </location>
</feature>
<comment type="domain">
    <text evidence="1">The C4-type zinc finger motif is necessary both for its ER three-way tubular junction localization and formation.</text>
</comment>
<dbReference type="AlphaFoldDB" id="A0A0F7SMG7"/>
<evidence type="ECO:0000256" key="2">
    <source>
        <dbReference type="SAM" id="MobiDB-lite"/>
    </source>
</evidence>
<reference evidence="4" key="1">
    <citation type="submission" date="2014-08" db="EMBL/GenBank/DDBJ databases">
        <authorList>
            <person name="Sharma Rahul"/>
            <person name="Thines Marco"/>
        </authorList>
    </citation>
    <scope>NUCLEOTIDE SEQUENCE</scope>
</reference>
<keyword evidence="1" id="KW-0862">Zinc</keyword>
<dbReference type="GO" id="GO:0071788">
    <property type="term" value="P:endoplasmic reticulum tubular network maintenance"/>
    <property type="evidence" value="ECO:0007669"/>
    <property type="project" value="UniProtKB-UniRule"/>
</dbReference>
<dbReference type="GO" id="GO:0008270">
    <property type="term" value="F:zinc ion binding"/>
    <property type="evidence" value="ECO:0007669"/>
    <property type="project" value="UniProtKB-KW"/>
</dbReference>
<keyword evidence="1" id="KW-1133">Transmembrane helix</keyword>
<keyword evidence="1" id="KW-0812">Transmembrane</keyword>
<protein>
    <recommendedName>
        <fullName evidence="1">Endoplasmic reticulum junction formation protein lunapark</fullName>
    </recommendedName>
</protein>
<feature type="region of interest" description="Disordered" evidence="2">
    <location>
        <begin position="165"/>
        <end position="216"/>
    </location>
</feature>
<sequence length="387" mass="43269">MGVFSWFQKKPELDYETLLQTLSQSIQDKQQHLSEIKLRERRSTLLVTLYLIGFWILYALLWWIDYLPLGLMGFNSQPDEWESDDERGLVESYGGIIILALPAFIGPIVIIFIRRTVKAWYTRQELSEEKQLRDLRARQRTTIEEIKKKTNYYSTRNLLERYDEAPSPTAAKLQQQQQQANLRKRGAFQPPVDPRLQPSTPGSPSPNSIKPNTPSADLIGTPINRMNPQTPLSAIGGPHMSSALFASGGMQPVTPPTPPRKTLFDRAADYILGDEAGGSKGDMGKFALVCGKCFTWNGLVEEARWGDMQYVCPKCGFFNPSPNSLSKKDSNPLNASLPVPPMTRTRSTSPLAEELKSGPTTPPGKTNAGKTRKGKGKNEKLETTKDL</sequence>
<evidence type="ECO:0000313" key="4">
    <source>
        <dbReference type="EMBL" id="CED83257.1"/>
    </source>
</evidence>
<feature type="compositionally biased region" description="Polar residues" evidence="2">
    <location>
        <begin position="197"/>
        <end position="215"/>
    </location>
</feature>
<dbReference type="PANTHER" id="PTHR22166">
    <property type="entry name" value="ENDOPLASMIC RETICULUM JUNCTION FORMATION PROTEIN LUNAPARK"/>
    <property type="match status" value="1"/>
</dbReference>
<dbReference type="PANTHER" id="PTHR22166:SF12">
    <property type="entry name" value="ENDOPLASMIC RETICULUM JUNCTION FORMATION PROTEIN LUNAPARK"/>
    <property type="match status" value="1"/>
</dbReference>
<dbReference type="EMBL" id="LN483142">
    <property type="protein sequence ID" value="CED83257.1"/>
    <property type="molecule type" value="Genomic_DNA"/>
</dbReference>
<feature type="domain" description="Lunapark zinc ribbon" evidence="3">
    <location>
        <begin position="264"/>
        <end position="319"/>
    </location>
</feature>
<dbReference type="GO" id="GO:0098826">
    <property type="term" value="C:endoplasmic reticulum tubular network membrane"/>
    <property type="evidence" value="ECO:0007669"/>
    <property type="project" value="UniProtKB-UniRule"/>
</dbReference>
<organism evidence="4">
    <name type="scientific">Phaffia rhodozyma</name>
    <name type="common">Yeast</name>
    <name type="synonym">Xanthophyllomyces dendrorhous</name>
    <dbReference type="NCBI Taxonomy" id="264483"/>
    <lineage>
        <taxon>Eukaryota</taxon>
        <taxon>Fungi</taxon>
        <taxon>Dikarya</taxon>
        <taxon>Basidiomycota</taxon>
        <taxon>Agaricomycotina</taxon>
        <taxon>Tremellomycetes</taxon>
        <taxon>Cystofilobasidiales</taxon>
        <taxon>Mrakiaceae</taxon>
        <taxon>Phaffia</taxon>
    </lineage>
</organism>
<evidence type="ECO:0000259" key="3">
    <source>
        <dbReference type="Pfam" id="PF10058"/>
    </source>
</evidence>
<dbReference type="GO" id="GO:1903373">
    <property type="term" value="P:positive regulation of endoplasmic reticulum tubular network organization"/>
    <property type="evidence" value="ECO:0007669"/>
    <property type="project" value="UniProtKB-UniRule"/>
</dbReference>
<dbReference type="Pfam" id="PF10058">
    <property type="entry name" value="Zn_ribbon_10"/>
    <property type="match status" value="1"/>
</dbReference>
<proteinExistence type="inferred from homology"/>
<keyword evidence="1" id="KW-0472">Membrane</keyword>
<keyword evidence="1" id="KW-0863">Zinc-finger</keyword>
<keyword evidence="1" id="KW-0479">Metal-binding</keyword>